<protein>
    <submittedName>
        <fullName evidence="2">Hypothetical exported protein</fullName>
    </submittedName>
</protein>
<feature type="signal peptide" evidence="1">
    <location>
        <begin position="1"/>
        <end position="18"/>
    </location>
</feature>
<evidence type="ECO:0000313" key="3">
    <source>
        <dbReference type="Proteomes" id="UP000008555"/>
    </source>
</evidence>
<dbReference type="KEGG" id="cbd:CBUD_2168"/>
<feature type="chain" id="PRO_5002736454" evidence="1">
    <location>
        <begin position="19"/>
        <end position="165"/>
    </location>
</feature>
<keyword evidence="1" id="KW-0732">Signal</keyword>
<gene>
    <name evidence="2" type="ordered locus">CBUD_2168</name>
</gene>
<sequence>MRYPKFSLVFFVVLPLLATESAAAPATLVSPLPKGYLTCPEISKLQKDPNKMTWSAKNGWKSYSPSFASHLNKFLGAQWQGVNVGNITCLYQSDEKMTFPVSLEYNLLVYMPAGGKWSKNLGGYMNCVSHDQKQCIFKPQIQAKTGNLYQEVGRLKGTSQQEIGF</sequence>
<evidence type="ECO:0000313" key="2">
    <source>
        <dbReference type="EMBL" id="ABS76923.1"/>
    </source>
</evidence>
<dbReference type="NCBIfam" id="NF038254">
    <property type="entry name" value="T4SS_assoc_EirA"/>
    <property type="match status" value="1"/>
</dbReference>
<accession>A9KDC2</accession>
<dbReference type="RefSeq" id="WP_010958634.1">
    <property type="nucleotide sequence ID" value="NC_009727.1"/>
</dbReference>
<dbReference type="EMBL" id="CP000733">
    <property type="protein sequence ID" value="ABS76923.1"/>
    <property type="molecule type" value="Genomic_DNA"/>
</dbReference>
<dbReference type="HOGENOM" id="CLU_1608111_0_0_6"/>
<proteinExistence type="predicted"/>
<name>A9KDC2_COXBN</name>
<dbReference type="AlphaFoldDB" id="A9KDC2"/>
<reference evidence="2 3" key="1">
    <citation type="journal article" date="2009" name="Infect. Immun.">
        <title>Comparative genomics reveal extensive transposon-mediated genomic plasticity and diversity among potential effector proteins within the genus Coxiella.</title>
        <authorList>
            <person name="Beare P.A."/>
            <person name="Unsworth N."/>
            <person name="Andoh M."/>
            <person name="Voth D.E."/>
            <person name="Omsland A."/>
            <person name="Gilk S.D."/>
            <person name="Williams K.P."/>
            <person name="Sobral B.W."/>
            <person name="Kupko J.J.III."/>
            <person name="Porcella S.F."/>
            <person name="Samuel J.E."/>
            <person name="Heinzen R.A."/>
        </authorList>
    </citation>
    <scope>NUCLEOTIDE SEQUENCE [LARGE SCALE GENOMIC DNA]</scope>
    <source>
        <strain evidence="2 3">Dugway 5J108-111</strain>
    </source>
</reference>
<evidence type="ECO:0000256" key="1">
    <source>
        <dbReference type="SAM" id="SignalP"/>
    </source>
</evidence>
<dbReference type="Proteomes" id="UP000008555">
    <property type="component" value="Chromosome"/>
</dbReference>
<organism evidence="2 3">
    <name type="scientific">Coxiella burnetii (strain Dugway 5J108-111)</name>
    <dbReference type="NCBI Taxonomy" id="434922"/>
    <lineage>
        <taxon>Bacteria</taxon>
        <taxon>Pseudomonadati</taxon>
        <taxon>Pseudomonadota</taxon>
        <taxon>Gammaproteobacteria</taxon>
        <taxon>Legionellales</taxon>
        <taxon>Coxiellaceae</taxon>
        <taxon>Coxiella</taxon>
    </lineage>
</organism>